<dbReference type="EMBL" id="AFZX01000108">
    <property type="protein sequence ID" value="EHL05137.1"/>
    <property type="molecule type" value="Genomic_DNA"/>
</dbReference>
<reference evidence="1 2" key="1">
    <citation type="submission" date="2011-08" db="EMBL/GenBank/DDBJ databases">
        <authorList>
            <person name="Weinstock G."/>
            <person name="Sodergren E."/>
            <person name="Clifton S."/>
            <person name="Fulton L."/>
            <person name="Fulton B."/>
            <person name="Courtney L."/>
            <person name="Fronick C."/>
            <person name="Harrison M."/>
            <person name="Strong C."/>
            <person name="Farmer C."/>
            <person name="Delahaunty K."/>
            <person name="Markovic C."/>
            <person name="Hall O."/>
            <person name="Minx P."/>
            <person name="Tomlinson C."/>
            <person name="Mitreva M."/>
            <person name="Hou S."/>
            <person name="Chen J."/>
            <person name="Wollam A."/>
            <person name="Pepin K.H."/>
            <person name="Johnson M."/>
            <person name="Bhonagiri V."/>
            <person name="Zhang X."/>
            <person name="Suruliraj S."/>
            <person name="Warren W."/>
            <person name="Chinwalla A."/>
            <person name="Mardis E.R."/>
            <person name="Wilson R.K."/>
        </authorList>
    </citation>
    <scope>NUCLEOTIDE SEQUENCE [LARGE SCALE GENOMIC DNA]</scope>
    <source>
        <strain evidence="1 2">DP7</strain>
    </source>
</reference>
<sequence length="44" mass="5288">MLKLFFIFIPLLLVFFFTLLIQRAKHATFLAKLLTCLMDIDYYT</sequence>
<dbReference type="Proteomes" id="UP000004416">
    <property type="component" value="Unassembled WGS sequence"/>
</dbReference>
<name>G9XTH0_DESHA</name>
<organism evidence="1 2">
    <name type="scientific">Desulfitobacterium hafniense DP7</name>
    <dbReference type="NCBI Taxonomy" id="537010"/>
    <lineage>
        <taxon>Bacteria</taxon>
        <taxon>Bacillati</taxon>
        <taxon>Bacillota</taxon>
        <taxon>Clostridia</taxon>
        <taxon>Eubacteriales</taxon>
        <taxon>Desulfitobacteriaceae</taxon>
        <taxon>Desulfitobacterium</taxon>
    </lineage>
</organism>
<dbReference type="AlphaFoldDB" id="G9XTH0"/>
<dbReference type="HOGENOM" id="CLU_3215332_0_0_9"/>
<comment type="caution">
    <text evidence="1">The sequence shown here is derived from an EMBL/GenBank/DDBJ whole genome shotgun (WGS) entry which is preliminary data.</text>
</comment>
<protein>
    <submittedName>
        <fullName evidence="1">Uncharacterized protein</fullName>
    </submittedName>
</protein>
<evidence type="ECO:0000313" key="1">
    <source>
        <dbReference type="EMBL" id="EHL05137.1"/>
    </source>
</evidence>
<accession>G9XTH0</accession>
<evidence type="ECO:0000313" key="2">
    <source>
        <dbReference type="Proteomes" id="UP000004416"/>
    </source>
</evidence>
<gene>
    <name evidence="1" type="ORF">HMPREF0322_04278</name>
</gene>
<proteinExistence type="predicted"/>